<sequence>MRTMFWRKSTQSLRSELASVDELIAAHPLSDPSVRRAHEIIEGHRPGDTEAIAAQLESLGLPSLDEVGTIQAKRTASWWRLHRRRRSLTRRLGIAD</sequence>
<organism evidence="1">
    <name type="scientific">Actinomyces timonensis</name>
    <dbReference type="NCBI Taxonomy" id="1288391"/>
    <lineage>
        <taxon>Bacteria</taxon>
        <taxon>Bacillati</taxon>
        <taxon>Actinomycetota</taxon>
        <taxon>Actinomycetes</taxon>
        <taxon>Actinomycetales</taxon>
        <taxon>Actinomycetaceae</taxon>
        <taxon>Actinomyces</taxon>
    </lineage>
</organism>
<dbReference type="EMBL" id="CP159989">
    <property type="protein sequence ID" value="XCP81632.1"/>
    <property type="molecule type" value="Genomic_DNA"/>
</dbReference>
<reference evidence="1" key="1">
    <citation type="submission" date="2024-05" db="EMBL/GenBank/DDBJ databases">
        <title>Draft genome assemblies of 36 bacteria isolated from hibernating arctic ground squirrels.</title>
        <authorList>
            <person name="McKee H."/>
            <person name="Mullen L."/>
            <person name="Drown D.M."/>
            <person name="Duddleston K.N."/>
        </authorList>
    </citation>
    <scope>NUCLEOTIDE SEQUENCE</scope>
    <source>
        <strain evidence="1">AR004</strain>
    </source>
</reference>
<protein>
    <submittedName>
        <fullName evidence="1">Uncharacterized protein</fullName>
    </submittedName>
</protein>
<proteinExistence type="predicted"/>
<name>A0AAU8N2I8_9ACTO</name>
<dbReference type="AlphaFoldDB" id="A0AAU8N2I8"/>
<dbReference type="RefSeq" id="WP_366179892.1">
    <property type="nucleotide sequence ID" value="NZ_CP159989.1"/>
</dbReference>
<accession>A0AAU8N2I8</accession>
<gene>
    <name evidence="1" type="ORF">ABXS69_06225</name>
</gene>
<evidence type="ECO:0000313" key="1">
    <source>
        <dbReference type="EMBL" id="XCP81632.1"/>
    </source>
</evidence>